<dbReference type="InterPro" id="IPR003593">
    <property type="entry name" value="AAA+_ATPase"/>
</dbReference>
<dbReference type="PROSITE" id="PS00676">
    <property type="entry name" value="SIGMA54_INTERACT_2"/>
    <property type="match status" value="1"/>
</dbReference>
<proteinExistence type="predicted"/>
<evidence type="ECO:0000313" key="7">
    <source>
        <dbReference type="EMBL" id="XFO75211.1"/>
    </source>
</evidence>
<dbReference type="SUPFAM" id="SSF46689">
    <property type="entry name" value="Homeodomain-like"/>
    <property type="match status" value="1"/>
</dbReference>
<evidence type="ECO:0000256" key="5">
    <source>
        <dbReference type="ARBA" id="ARBA00023163"/>
    </source>
</evidence>
<dbReference type="PRINTS" id="PR01590">
    <property type="entry name" value="HTHFIS"/>
</dbReference>
<dbReference type="Gene3D" id="3.40.50.300">
    <property type="entry name" value="P-loop containing nucleotide triphosphate hydrolases"/>
    <property type="match status" value="1"/>
</dbReference>
<dbReference type="PROSITE" id="PS00675">
    <property type="entry name" value="SIGMA54_INTERACT_1"/>
    <property type="match status" value="1"/>
</dbReference>
<dbReference type="Pfam" id="PF02954">
    <property type="entry name" value="HTH_8"/>
    <property type="match status" value="1"/>
</dbReference>
<dbReference type="CDD" id="cd00009">
    <property type="entry name" value="AAA"/>
    <property type="match status" value="1"/>
</dbReference>
<dbReference type="InterPro" id="IPR025662">
    <property type="entry name" value="Sigma_54_int_dom_ATP-bd_1"/>
</dbReference>
<dbReference type="Proteomes" id="UP000216052">
    <property type="component" value="Chromosome"/>
</dbReference>
<dbReference type="InterPro" id="IPR002197">
    <property type="entry name" value="HTH_Fis"/>
</dbReference>
<evidence type="ECO:0000256" key="1">
    <source>
        <dbReference type="ARBA" id="ARBA00022741"/>
    </source>
</evidence>
<dbReference type="InterPro" id="IPR002078">
    <property type="entry name" value="Sigma_54_int"/>
</dbReference>
<organism evidence="7 8">
    <name type="scientific">Sporomusa acidovorans (strain ATCC 49682 / DSM 3132 / Mol)</name>
    <dbReference type="NCBI Taxonomy" id="1123286"/>
    <lineage>
        <taxon>Bacteria</taxon>
        <taxon>Bacillati</taxon>
        <taxon>Bacillota</taxon>
        <taxon>Negativicutes</taxon>
        <taxon>Selenomonadales</taxon>
        <taxon>Sporomusaceae</taxon>
        <taxon>Sporomusa</taxon>
    </lineage>
</organism>
<dbReference type="Pfam" id="PF00158">
    <property type="entry name" value="Sigma54_activat"/>
    <property type="match status" value="1"/>
</dbReference>
<evidence type="ECO:0000256" key="3">
    <source>
        <dbReference type="ARBA" id="ARBA00023015"/>
    </source>
</evidence>
<dbReference type="Pfam" id="PF25601">
    <property type="entry name" value="AAA_lid_14"/>
    <property type="match status" value="1"/>
</dbReference>
<name>A0ABZ3JAT3_SPOA4</name>
<keyword evidence="5" id="KW-0804">Transcription</keyword>
<keyword evidence="2" id="KW-0067">ATP-binding</keyword>
<keyword evidence="3" id="KW-0805">Transcription regulation</keyword>
<gene>
    <name evidence="7" type="primary">rocR_9</name>
    <name evidence="7" type="ORF">SPACI_053260</name>
</gene>
<dbReference type="SUPFAM" id="SSF52540">
    <property type="entry name" value="P-loop containing nucleoside triphosphate hydrolases"/>
    <property type="match status" value="1"/>
</dbReference>
<dbReference type="PROSITE" id="PS50045">
    <property type="entry name" value="SIGMA54_INTERACT_4"/>
    <property type="match status" value="1"/>
</dbReference>
<dbReference type="PROSITE" id="PS00688">
    <property type="entry name" value="SIGMA54_INTERACT_3"/>
    <property type="match status" value="1"/>
</dbReference>
<feature type="domain" description="Sigma-54 factor interaction" evidence="6">
    <location>
        <begin position="36"/>
        <end position="264"/>
    </location>
</feature>
<dbReference type="EMBL" id="CP155571">
    <property type="protein sequence ID" value="XFO75211.1"/>
    <property type="molecule type" value="Genomic_DNA"/>
</dbReference>
<dbReference type="PANTHER" id="PTHR32071">
    <property type="entry name" value="TRANSCRIPTIONAL REGULATORY PROTEIN"/>
    <property type="match status" value="1"/>
</dbReference>
<reference evidence="7" key="1">
    <citation type="submission" date="2024-05" db="EMBL/GenBank/DDBJ databases">
        <title>Isolation and characterization of Sporomusa carbonis sp. nov., a carboxydotrophic hydrogenogen in the genus of Sporomusa isolated from a charcoal burning pile.</title>
        <authorList>
            <person name="Boeer T."/>
            <person name="Rosenbaum F."/>
            <person name="Eysell L."/>
            <person name="Mueller V."/>
            <person name="Daniel R."/>
            <person name="Poehlein A."/>
        </authorList>
    </citation>
    <scope>NUCLEOTIDE SEQUENCE [LARGE SCALE GENOMIC DNA]</scope>
    <source>
        <strain evidence="7">DSM 3132</strain>
    </source>
</reference>
<keyword evidence="4" id="KW-0238">DNA-binding</keyword>
<dbReference type="InterPro" id="IPR058031">
    <property type="entry name" value="AAA_lid_NorR"/>
</dbReference>
<evidence type="ECO:0000256" key="4">
    <source>
        <dbReference type="ARBA" id="ARBA00023125"/>
    </source>
</evidence>
<sequence>MSLAEQVVDLQGNLHGRRKKTDTSHHLNTRYTIQNILGQGEMLQNAVRYARQAAHTASNVLLYGETGTGKELFAQSIHNLSPRKDKPFVAINCAALPGQLLEGLLFGTAKGGFTGAIDRPGLFEQANGGTVLLDEINSMELDLQAKLLRVIQENSVRRLGASNEIKIDVRIIATMNTTPATAIAQKKLREDLFYRLSVVTIHIPPLRDHKEDIDLYIAAFINRYNSEMELNVGGVDVEVRRAFHAYSWPGNVRELQHAIEGAMNLMTDRTVISFEQLPMLFRDKLPRMAANMPIENVNLDTRNWNLNNNLNNLERNMIIAVLQQTKGNISESARILKLTRQALQHKIKKHKLK</sequence>
<dbReference type="Gene3D" id="1.10.10.60">
    <property type="entry name" value="Homeodomain-like"/>
    <property type="match status" value="1"/>
</dbReference>
<evidence type="ECO:0000259" key="6">
    <source>
        <dbReference type="PROSITE" id="PS50045"/>
    </source>
</evidence>
<protein>
    <submittedName>
        <fullName evidence="7">Arginine utilization regulatory protein RocR</fullName>
    </submittedName>
</protein>
<dbReference type="InterPro" id="IPR025943">
    <property type="entry name" value="Sigma_54_int_dom_ATP-bd_2"/>
</dbReference>
<evidence type="ECO:0000256" key="2">
    <source>
        <dbReference type="ARBA" id="ARBA00022840"/>
    </source>
</evidence>
<dbReference type="PANTHER" id="PTHR32071:SF74">
    <property type="entry name" value="TRANSCRIPTIONAL ACTIVATOR ROCR"/>
    <property type="match status" value="1"/>
</dbReference>
<dbReference type="InterPro" id="IPR025944">
    <property type="entry name" value="Sigma_54_int_dom_CS"/>
</dbReference>
<accession>A0ABZ3JAT3</accession>
<keyword evidence="8" id="KW-1185">Reference proteome</keyword>
<dbReference type="InterPro" id="IPR027417">
    <property type="entry name" value="P-loop_NTPase"/>
</dbReference>
<dbReference type="Gene3D" id="1.10.8.60">
    <property type="match status" value="1"/>
</dbReference>
<dbReference type="SMART" id="SM00382">
    <property type="entry name" value="AAA"/>
    <property type="match status" value="1"/>
</dbReference>
<dbReference type="InterPro" id="IPR009057">
    <property type="entry name" value="Homeodomain-like_sf"/>
</dbReference>
<evidence type="ECO:0000313" key="8">
    <source>
        <dbReference type="Proteomes" id="UP000216052"/>
    </source>
</evidence>
<keyword evidence="1" id="KW-0547">Nucleotide-binding</keyword>